<organism evidence="9 10">
    <name type="scientific">Clostridium tetanomorphum</name>
    <dbReference type="NCBI Taxonomy" id="1553"/>
    <lineage>
        <taxon>Bacteria</taxon>
        <taxon>Bacillati</taxon>
        <taxon>Bacillota</taxon>
        <taxon>Clostridia</taxon>
        <taxon>Eubacteriales</taxon>
        <taxon>Clostridiaceae</taxon>
        <taxon>Clostridium</taxon>
    </lineage>
</organism>
<dbReference type="EMBL" id="JAAZWO010000010">
    <property type="protein sequence ID" value="MBC2398139.1"/>
    <property type="molecule type" value="Genomic_DNA"/>
</dbReference>
<evidence type="ECO:0000256" key="1">
    <source>
        <dbReference type="ARBA" id="ARBA00004651"/>
    </source>
</evidence>
<feature type="transmembrane region" description="Helical" evidence="7">
    <location>
        <begin position="52"/>
        <end position="70"/>
    </location>
</feature>
<dbReference type="Proteomes" id="UP000563151">
    <property type="component" value="Unassembled WGS sequence"/>
</dbReference>
<evidence type="ECO:0000259" key="8">
    <source>
        <dbReference type="Pfam" id="PF01757"/>
    </source>
</evidence>
<feature type="transmembrane region" description="Helical" evidence="7">
    <location>
        <begin position="122"/>
        <end position="143"/>
    </location>
</feature>
<evidence type="ECO:0000256" key="2">
    <source>
        <dbReference type="ARBA" id="ARBA00007400"/>
    </source>
</evidence>
<feature type="transmembrane region" description="Helical" evidence="7">
    <location>
        <begin position="155"/>
        <end position="174"/>
    </location>
</feature>
<dbReference type="GO" id="GO:0009246">
    <property type="term" value="P:enterobacterial common antigen biosynthetic process"/>
    <property type="evidence" value="ECO:0007669"/>
    <property type="project" value="TreeGrafter"/>
</dbReference>
<feature type="domain" description="Acyltransferase 3" evidence="8">
    <location>
        <begin position="7"/>
        <end position="340"/>
    </location>
</feature>
<name>A0A923J0W0_CLOTT</name>
<evidence type="ECO:0000256" key="6">
    <source>
        <dbReference type="ARBA" id="ARBA00023136"/>
    </source>
</evidence>
<keyword evidence="9" id="KW-0012">Acyltransferase</keyword>
<feature type="transmembrane region" description="Helical" evidence="7">
    <location>
        <begin position="226"/>
        <end position="243"/>
    </location>
</feature>
<evidence type="ECO:0000313" key="10">
    <source>
        <dbReference type="Proteomes" id="UP000563151"/>
    </source>
</evidence>
<feature type="transmembrane region" description="Helical" evidence="7">
    <location>
        <begin position="194"/>
        <end position="214"/>
    </location>
</feature>
<keyword evidence="5 7" id="KW-1133">Transmembrane helix</keyword>
<evidence type="ECO:0000313" key="9">
    <source>
        <dbReference type="EMBL" id="MBC2398139.1"/>
    </source>
</evidence>
<gene>
    <name evidence="9" type="ORF">HGG79_10175</name>
</gene>
<keyword evidence="6 7" id="KW-0472">Membrane</keyword>
<reference evidence="9 10" key="1">
    <citation type="submission" date="2020-04" db="EMBL/GenBank/DDBJ databases">
        <title>Genomic insights into acetone-butanol-ethanol (ABE) fermentation by sequencing solventogenic clostridia strains.</title>
        <authorList>
            <person name="Brown S."/>
        </authorList>
    </citation>
    <scope>NUCLEOTIDE SEQUENCE [LARGE SCALE GENOMIC DNA]</scope>
    <source>
        <strain evidence="9 10">DJ011</strain>
    </source>
</reference>
<keyword evidence="9" id="KW-0808">Transferase</keyword>
<proteinExistence type="inferred from homology"/>
<dbReference type="InterPro" id="IPR002656">
    <property type="entry name" value="Acyl_transf_3_dom"/>
</dbReference>
<evidence type="ECO:0000256" key="3">
    <source>
        <dbReference type="ARBA" id="ARBA00022475"/>
    </source>
</evidence>
<dbReference type="AlphaFoldDB" id="A0A923J0W0"/>
<sequence>MTKQRLKELDIIRAIAFIFVVAQHILGGYSYIKGLPKYEYVILKIFYIVVKPAVPIFLAISAVSLFYVYYNNFNMKKYYIKRIKYILIPYIIWSAINMYKLGNSDRFNGFIWEVLAGNGGYHLWYMGMILRLYIYFPIILYIVKRIHNSANNLRIIVFISIFPVYYMLSKYQYTISQNLGKFIFNNPTELQQKFINVSALFWILYFILGIYIGLNYETFKSTIMKFKWLVIMTYLPLLTYAYMNEIEGIKFIRSIYILFNIFTILIIYVVAIYLSNFKKVYSKFKFIGDYSFAGYMAHIIVLNWLANNLQAFFGIRNHLILGMLVWILTSIVTPLIISFLSCFPYSQYVTGAKNNILKNIEKRSLVTVHNETFTWQ</sequence>
<keyword evidence="3" id="KW-1003">Cell membrane</keyword>
<dbReference type="RefSeq" id="WP_035152217.1">
    <property type="nucleotide sequence ID" value="NZ_JAAZWO010000010.1"/>
</dbReference>
<comment type="subcellular location">
    <subcellularLocation>
        <location evidence="1">Cell membrane</location>
        <topology evidence="1">Multi-pass membrane protein</topology>
    </subcellularLocation>
</comment>
<evidence type="ECO:0000256" key="7">
    <source>
        <dbReference type="SAM" id="Phobius"/>
    </source>
</evidence>
<dbReference type="PANTHER" id="PTHR40074">
    <property type="entry name" value="O-ACETYLTRANSFERASE WECH"/>
    <property type="match status" value="1"/>
</dbReference>
<evidence type="ECO:0000256" key="5">
    <source>
        <dbReference type="ARBA" id="ARBA00022989"/>
    </source>
</evidence>
<accession>A0A923J0W0</accession>
<comment type="caution">
    <text evidence="9">The sequence shown here is derived from an EMBL/GenBank/DDBJ whole genome shotgun (WGS) entry which is preliminary data.</text>
</comment>
<dbReference type="PANTHER" id="PTHR40074:SF2">
    <property type="entry name" value="O-ACETYLTRANSFERASE WECH"/>
    <property type="match status" value="1"/>
</dbReference>
<dbReference type="GO" id="GO:0005886">
    <property type="term" value="C:plasma membrane"/>
    <property type="evidence" value="ECO:0007669"/>
    <property type="project" value="UniProtKB-SubCell"/>
</dbReference>
<keyword evidence="10" id="KW-1185">Reference proteome</keyword>
<evidence type="ECO:0000256" key="4">
    <source>
        <dbReference type="ARBA" id="ARBA00022692"/>
    </source>
</evidence>
<dbReference type="Pfam" id="PF01757">
    <property type="entry name" value="Acyl_transf_3"/>
    <property type="match status" value="1"/>
</dbReference>
<feature type="transmembrane region" description="Helical" evidence="7">
    <location>
        <begin position="82"/>
        <end position="102"/>
    </location>
</feature>
<feature type="transmembrane region" description="Helical" evidence="7">
    <location>
        <begin position="12"/>
        <end position="32"/>
    </location>
</feature>
<protein>
    <submittedName>
        <fullName evidence="9">Acyltransferase</fullName>
    </submittedName>
</protein>
<feature type="transmembrane region" description="Helical" evidence="7">
    <location>
        <begin position="286"/>
        <end position="306"/>
    </location>
</feature>
<dbReference type="GO" id="GO:0016413">
    <property type="term" value="F:O-acetyltransferase activity"/>
    <property type="evidence" value="ECO:0007669"/>
    <property type="project" value="TreeGrafter"/>
</dbReference>
<keyword evidence="4 7" id="KW-0812">Transmembrane</keyword>
<comment type="similarity">
    <text evidence="2">Belongs to the acyltransferase 3 family.</text>
</comment>
<feature type="transmembrane region" description="Helical" evidence="7">
    <location>
        <begin position="255"/>
        <end position="274"/>
    </location>
</feature>
<feature type="transmembrane region" description="Helical" evidence="7">
    <location>
        <begin position="318"/>
        <end position="343"/>
    </location>
</feature>